<dbReference type="CDD" id="cd03116">
    <property type="entry name" value="MobB"/>
    <property type="match status" value="1"/>
</dbReference>
<dbReference type="EMBL" id="OCNJ01000001">
    <property type="protein sequence ID" value="SOD91026.1"/>
    <property type="molecule type" value="Genomic_DNA"/>
</dbReference>
<dbReference type="GO" id="GO:0006777">
    <property type="term" value="P:Mo-molybdopterin cofactor biosynthetic process"/>
    <property type="evidence" value="ECO:0007669"/>
    <property type="project" value="InterPro"/>
</dbReference>
<dbReference type="Gene3D" id="3.40.50.300">
    <property type="entry name" value="P-loop containing nucleotide triphosphate hydrolases"/>
    <property type="match status" value="1"/>
</dbReference>
<keyword evidence="3" id="KW-1185">Reference proteome</keyword>
<name>A0A286G737_9PROT</name>
<protein>
    <submittedName>
        <fullName evidence="2">Molybdopterin guanine dinucleotide biosynthesis accessory protein MobB</fullName>
    </submittedName>
</protein>
<dbReference type="InterPro" id="IPR004435">
    <property type="entry name" value="MobB_dom"/>
</dbReference>
<dbReference type="PANTHER" id="PTHR40072">
    <property type="entry name" value="MOLYBDOPTERIN-GUANINE DINUCLEOTIDE BIOSYNTHESIS ADAPTER PROTEIN-RELATED"/>
    <property type="match status" value="1"/>
</dbReference>
<dbReference type="InterPro" id="IPR052539">
    <property type="entry name" value="MGD_biosynthesis_adapter"/>
</dbReference>
<evidence type="ECO:0000313" key="3">
    <source>
        <dbReference type="Proteomes" id="UP000219621"/>
    </source>
</evidence>
<organism evidence="2 3">
    <name type="scientific">Caenispirillum bisanense</name>
    <dbReference type="NCBI Taxonomy" id="414052"/>
    <lineage>
        <taxon>Bacteria</taxon>
        <taxon>Pseudomonadati</taxon>
        <taxon>Pseudomonadota</taxon>
        <taxon>Alphaproteobacteria</taxon>
        <taxon>Rhodospirillales</taxon>
        <taxon>Novispirillaceae</taxon>
        <taxon>Caenispirillum</taxon>
    </lineage>
</organism>
<dbReference type="AlphaFoldDB" id="A0A286G737"/>
<dbReference type="RefSeq" id="WP_097277629.1">
    <property type="nucleotide sequence ID" value="NZ_OCNJ01000001.1"/>
</dbReference>
<feature type="domain" description="Molybdopterin-guanine dinucleotide biosynthesis protein B (MobB)" evidence="1">
    <location>
        <begin position="3"/>
        <end position="135"/>
    </location>
</feature>
<evidence type="ECO:0000313" key="2">
    <source>
        <dbReference type="EMBL" id="SOD91026.1"/>
    </source>
</evidence>
<dbReference type="PANTHER" id="PTHR40072:SF1">
    <property type="entry name" value="MOLYBDOPTERIN-GUANINE DINUCLEOTIDE BIOSYNTHESIS ADAPTER PROTEIN"/>
    <property type="match status" value="1"/>
</dbReference>
<reference evidence="2 3" key="1">
    <citation type="submission" date="2017-09" db="EMBL/GenBank/DDBJ databases">
        <authorList>
            <person name="Ehlers B."/>
            <person name="Leendertz F.H."/>
        </authorList>
    </citation>
    <scope>NUCLEOTIDE SEQUENCE [LARGE SCALE GENOMIC DNA]</scope>
    <source>
        <strain evidence="2 3">USBA 140</strain>
    </source>
</reference>
<dbReference type="GO" id="GO:0005525">
    <property type="term" value="F:GTP binding"/>
    <property type="evidence" value="ECO:0007669"/>
    <property type="project" value="InterPro"/>
</dbReference>
<sequence>MKIFGLAGWSNSGKTTLMIALVQALTARGFRVSTVKHAHHKFDVDQPGKDSYRHREAGATEVLVTSGTRWALMHELRGEEEPTLEDLLPRMAAVDLVLIEGFKRHPHDKIEVHRPTVGKEPLWPGDPSIVAVASDEVIPALDRPRLDLNDPEAVADFILARIGLPHRKDPAA</sequence>
<dbReference type="Pfam" id="PF03205">
    <property type="entry name" value="MobB"/>
    <property type="match status" value="1"/>
</dbReference>
<accession>A0A286G737</accession>
<evidence type="ECO:0000259" key="1">
    <source>
        <dbReference type="Pfam" id="PF03205"/>
    </source>
</evidence>
<proteinExistence type="predicted"/>
<dbReference type="OrthoDB" id="9804758at2"/>
<dbReference type="InterPro" id="IPR027417">
    <property type="entry name" value="P-loop_NTPase"/>
</dbReference>
<dbReference type="SUPFAM" id="SSF52540">
    <property type="entry name" value="P-loop containing nucleoside triphosphate hydrolases"/>
    <property type="match status" value="1"/>
</dbReference>
<gene>
    <name evidence="2" type="ORF">SAMN05421508_101772</name>
</gene>
<dbReference type="Proteomes" id="UP000219621">
    <property type="component" value="Unassembled WGS sequence"/>
</dbReference>
<dbReference type="NCBIfam" id="TIGR00176">
    <property type="entry name" value="mobB"/>
    <property type="match status" value="1"/>
</dbReference>